<dbReference type="KEGG" id="sls:SLINC_2766"/>
<dbReference type="InterPro" id="IPR045608">
    <property type="entry name" value="Trypco2"/>
</dbReference>
<gene>
    <name evidence="1" type="ORF">SLINC_2766</name>
</gene>
<keyword evidence="2" id="KW-1185">Reference proteome</keyword>
<dbReference type="OrthoDB" id="3696289at2"/>
<protein>
    <submittedName>
        <fullName evidence="1">Uncharacterized protein</fullName>
    </submittedName>
</protein>
<evidence type="ECO:0000313" key="1">
    <source>
        <dbReference type="EMBL" id="ANS64990.1"/>
    </source>
</evidence>
<dbReference type="RefSeq" id="WP_067432017.1">
    <property type="nucleotide sequence ID" value="NZ_CP016438.1"/>
</dbReference>
<reference evidence="1 2" key="1">
    <citation type="submission" date="2016-07" db="EMBL/GenBank/DDBJ databases">
        <title>Enhancement of antibiotic productionsby engineered nitrateutilization in actinobacteria.</title>
        <authorList>
            <person name="Meng S.C."/>
        </authorList>
    </citation>
    <scope>NUCLEOTIDE SEQUENCE [LARGE SCALE GENOMIC DNA]</scope>
    <source>
        <strain evidence="1 2">NRRL 2936</strain>
    </source>
</reference>
<dbReference type="Proteomes" id="UP000092598">
    <property type="component" value="Chromosome"/>
</dbReference>
<evidence type="ECO:0000313" key="2">
    <source>
        <dbReference type="Proteomes" id="UP000092598"/>
    </source>
</evidence>
<name>A0A1B1M8M8_STRLN</name>
<dbReference type="AlphaFoldDB" id="A0A1B1M8M8"/>
<accession>A0A1B1M8M8</accession>
<sequence>MTDHRIELADAVQAVRDELITAAARSSGQDVAFEVGDIQLEFSVELRKELKGGVKVKAWVVEAGAEGSGGSTRTHRVAVTLKALDARTGEPWKVRNDSMGSVARFGRQGRGSEER</sequence>
<dbReference type="PATRIC" id="fig|1915.4.peg.3053"/>
<proteinExistence type="predicted"/>
<organism evidence="1 2">
    <name type="scientific">Streptomyces lincolnensis</name>
    <dbReference type="NCBI Taxonomy" id="1915"/>
    <lineage>
        <taxon>Bacteria</taxon>
        <taxon>Bacillati</taxon>
        <taxon>Actinomycetota</taxon>
        <taxon>Actinomycetes</taxon>
        <taxon>Kitasatosporales</taxon>
        <taxon>Streptomycetaceae</taxon>
        <taxon>Streptomyces</taxon>
    </lineage>
</organism>
<dbReference type="Pfam" id="PF19631">
    <property type="entry name" value="Trypco2"/>
    <property type="match status" value="1"/>
</dbReference>
<dbReference type="EMBL" id="CP016438">
    <property type="protein sequence ID" value="ANS64990.1"/>
    <property type="molecule type" value="Genomic_DNA"/>
</dbReference>